<name>A0A516GBF2_9MICO</name>
<evidence type="ECO:0000313" key="2">
    <source>
        <dbReference type="EMBL" id="QDO88845.1"/>
    </source>
</evidence>
<dbReference type="KEGG" id="orz:FNH13_11345"/>
<keyword evidence="3" id="KW-1185">Reference proteome</keyword>
<dbReference type="GO" id="GO:0006508">
    <property type="term" value="P:proteolysis"/>
    <property type="evidence" value="ECO:0007669"/>
    <property type="project" value="InterPro"/>
</dbReference>
<reference evidence="2 3" key="1">
    <citation type="submission" date="2019-07" db="EMBL/GenBank/DDBJ databases">
        <title>complete genome sequencing of Ornithinimicrobium sp. H23M54.</title>
        <authorList>
            <person name="Bae J.-W."/>
            <person name="Lee S.-Y."/>
        </authorList>
    </citation>
    <scope>NUCLEOTIDE SEQUENCE [LARGE SCALE GENOMIC DNA]</scope>
    <source>
        <strain evidence="2 3">H23M54</strain>
    </source>
</reference>
<organism evidence="2 3">
    <name type="scientific">Ornithinimicrobium ciconiae</name>
    <dbReference type="NCBI Taxonomy" id="2594265"/>
    <lineage>
        <taxon>Bacteria</taxon>
        <taxon>Bacillati</taxon>
        <taxon>Actinomycetota</taxon>
        <taxon>Actinomycetes</taxon>
        <taxon>Micrococcales</taxon>
        <taxon>Ornithinimicrobiaceae</taxon>
        <taxon>Ornithinimicrobium</taxon>
    </lineage>
</organism>
<feature type="domain" description="Peptidase S9 prolyl oligopeptidase catalytic" evidence="1">
    <location>
        <begin position="2"/>
        <end position="54"/>
    </location>
</feature>
<gene>
    <name evidence="2" type="ORF">FNH13_11345</name>
</gene>
<accession>A0A516GBF2</accession>
<dbReference type="EMBL" id="CP041616">
    <property type="protein sequence ID" value="QDO88845.1"/>
    <property type="molecule type" value="Genomic_DNA"/>
</dbReference>
<dbReference type="AlphaFoldDB" id="A0A516GBF2"/>
<dbReference type="Gene3D" id="3.40.50.1820">
    <property type="entry name" value="alpha/beta hydrolase"/>
    <property type="match status" value="1"/>
</dbReference>
<evidence type="ECO:0000259" key="1">
    <source>
        <dbReference type="Pfam" id="PF00326"/>
    </source>
</evidence>
<dbReference type="SUPFAM" id="SSF53474">
    <property type="entry name" value="alpha/beta-Hydrolases"/>
    <property type="match status" value="1"/>
</dbReference>
<dbReference type="OrthoDB" id="128799at2"/>
<dbReference type="RefSeq" id="WP_143783522.1">
    <property type="nucleotide sequence ID" value="NZ_CP041616.1"/>
</dbReference>
<dbReference type="GO" id="GO:0008236">
    <property type="term" value="F:serine-type peptidase activity"/>
    <property type="evidence" value="ECO:0007669"/>
    <property type="project" value="InterPro"/>
</dbReference>
<dbReference type="InterPro" id="IPR001375">
    <property type="entry name" value="Peptidase_S9_cat"/>
</dbReference>
<dbReference type="Proteomes" id="UP000315395">
    <property type="component" value="Chromosome"/>
</dbReference>
<proteinExistence type="predicted"/>
<evidence type="ECO:0000313" key="3">
    <source>
        <dbReference type="Proteomes" id="UP000315395"/>
    </source>
</evidence>
<sequence>MPPSQADELAQALRAKNRPVALVLFEGEGHGFRALDNQVRALEAELSLYAQVLSLELDEGIEPVVVDNLT</sequence>
<protein>
    <recommendedName>
        <fullName evidence="1">Peptidase S9 prolyl oligopeptidase catalytic domain-containing protein</fullName>
    </recommendedName>
</protein>
<dbReference type="InterPro" id="IPR029058">
    <property type="entry name" value="AB_hydrolase_fold"/>
</dbReference>
<dbReference type="Pfam" id="PF00326">
    <property type="entry name" value="Peptidase_S9"/>
    <property type="match status" value="1"/>
</dbReference>